<dbReference type="GO" id="GO:0000981">
    <property type="term" value="F:DNA-binding transcription factor activity, RNA polymerase II-specific"/>
    <property type="evidence" value="ECO:0007669"/>
    <property type="project" value="TreeGrafter"/>
</dbReference>
<evidence type="ECO:0000313" key="15">
    <source>
        <dbReference type="Proteomes" id="UP000527355"/>
    </source>
</evidence>
<dbReference type="SUPFAM" id="SSF109640">
    <property type="entry name" value="KRAB domain (Kruppel-associated box)"/>
    <property type="match status" value="1"/>
</dbReference>
<dbReference type="GO" id="GO:0005634">
    <property type="term" value="C:nucleus"/>
    <property type="evidence" value="ECO:0007669"/>
    <property type="project" value="UniProtKB-SubCell"/>
</dbReference>
<gene>
    <name evidence="14" type="ORF">mMyoMyo1_021159</name>
</gene>
<keyword evidence="10" id="KW-0539">Nucleus</keyword>
<proteinExistence type="inferred from homology"/>
<evidence type="ECO:0000256" key="6">
    <source>
        <dbReference type="ARBA" id="ARBA00022833"/>
    </source>
</evidence>
<evidence type="ECO:0000256" key="1">
    <source>
        <dbReference type="ARBA" id="ARBA00004123"/>
    </source>
</evidence>
<keyword evidence="9" id="KW-0804">Transcription</keyword>
<evidence type="ECO:0000256" key="3">
    <source>
        <dbReference type="ARBA" id="ARBA00022723"/>
    </source>
</evidence>
<dbReference type="GO" id="GO:0000977">
    <property type="term" value="F:RNA polymerase II transcription regulatory region sequence-specific DNA binding"/>
    <property type="evidence" value="ECO:0007669"/>
    <property type="project" value="TreeGrafter"/>
</dbReference>
<dbReference type="InterPro" id="IPR036236">
    <property type="entry name" value="Znf_C2H2_sf"/>
</dbReference>
<evidence type="ECO:0000256" key="9">
    <source>
        <dbReference type="ARBA" id="ARBA00023163"/>
    </source>
</evidence>
<keyword evidence="15" id="KW-1185">Reference proteome</keyword>
<evidence type="ECO:0000256" key="11">
    <source>
        <dbReference type="PROSITE-ProRule" id="PRU00042"/>
    </source>
</evidence>
<feature type="domain" description="C2H2-type" evidence="12">
    <location>
        <begin position="166"/>
        <end position="193"/>
    </location>
</feature>
<dbReference type="InterPro" id="IPR013087">
    <property type="entry name" value="Znf_C2H2_type"/>
</dbReference>
<dbReference type="Gene3D" id="3.30.160.60">
    <property type="entry name" value="Classic Zinc Finger"/>
    <property type="match status" value="4"/>
</dbReference>
<sequence>MINFQGSVTFQDVAVDFTSEEWQLLDCDQRTLYWDVMLENFRNLISVGGAVTKTKVIFKMEQGQELQVVERENPHWSHAEADCPVIDESEKHQESEDNFLNSVLFTFSKILTMERLHNYNMSTDHIGKNHINARKISYKGKSHGKSLQPTLDLLNYNRRYNGENPYECKDCGKVFKKKFHLIRHEKNHTRKKPFECSDCGKAYSRKAHLATHQKIHNGERPFVCVDCGKAFMHKTQLMVHQRLHTGEKPYECSQCGKSFTWNSSFTQHVKSHTLENSFECKECGKTFRKEMS</sequence>
<dbReference type="SMART" id="SM00355">
    <property type="entry name" value="ZnF_C2H2"/>
    <property type="match status" value="4"/>
</dbReference>
<evidence type="ECO:0000256" key="8">
    <source>
        <dbReference type="ARBA" id="ARBA00023125"/>
    </source>
</evidence>
<dbReference type="PANTHER" id="PTHR24381">
    <property type="entry name" value="ZINC FINGER PROTEIN"/>
    <property type="match status" value="1"/>
</dbReference>
<dbReference type="Proteomes" id="UP000527355">
    <property type="component" value="Unassembled WGS sequence"/>
</dbReference>
<dbReference type="EMBL" id="JABWUV010000002">
    <property type="protein sequence ID" value="KAF6381037.1"/>
    <property type="molecule type" value="Genomic_DNA"/>
</dbReference>
<dbReference type="FunFam" id="3.30.160.60:FF:000519">
    <property type="entry name" value="Zinc finger protein 470"/>
    <property type="match status" value="1"/>
</dbReference>
<keyword evidence="3" id="KW-0479">Metal-binding</keyword>
<keyword evidence="6" id="KW-0862">Zinc</keyword>
<dbReference type="InterPro" id="IPR001909">
    <property type="entry name" value="KRAB"/>
</dbReference>
<protein>
    <submittedName>
        <fullName evidence="14">Zinc finger protein 684</fullName>
    </submittedName>
</protein>
<feature type="domain" description="C2H2-type" evidence="12">
    <location>
        <begin position="250"/>
        <end position="277"/>
    </location>
</feature>
<dbReference type="Pfam" id="PF00096">
    <property type="entry name" value="zf-C2H2"/>
    <property type="match status" value="4"/>
</dbReference>
<dbReference type="PROSITE" id="PS50157">
    <property type="entry name" value="ZINC_FINGER_C2H2_2"/>
    <property type="match status" value="4"/>
</dbReference>
<dbReference type="InterPro" id="IPR036051">
    <property type="entry name" value="KRAB_dom_sf"/>
</dbReference>
<accession>A0A7J8A361</accession>
<comment type="caution">
    <text evidence="14">The sequence shown here is derived from an EMBL/GenBank/DDBJ whole genome shotgun (WGS) entry which is preliminary data.</text>
</comment>
<feature type="domain" description="C2H2-type" evidence="12">
    <location>
        <begin position="222"/>
        <end position="249"/>
    </location>
</feature>
<evidence type="ECO:0000256" key="10">
    <source>
        <dbReference type="ARBA" id="ARBA00023242"/>
    </source>
</evidence>
<comment type="subcellular location">
    <subcellularLocation>
        <location evidence="1">Nucleus</location>
    </subcellularLocation>
</comment>
<comment type="similarity">
    <text evidence="2">Belongs to the krueppel C2H2-type zinc-finger protein family.</text>
</comment>
<evidence type="ECO:0000313" key="14">
    <source>
        <dbReference type="EMBL" id="KAF6381037.1"/>
    </source>
</evidence>
<keyword evidence="4" id="KW-0677">Repeat</keyword>
<dbReference type="SMART" id="SM00349">
    <property type="entry name" value="KRAB"/>
    <property type="match status" value="1"/>
</dbReference>
<dbReference type="PROSITE" id="PS50805">
    <property type="entry name" value="KRAB"/>
    <property type="match status" value="1"/>
</dbReference>
<evidence type="ECO:0000256" key="7">
    <source>
        <dbReference type="ARBA" id="ARBA00023015"/>
    </source>
</evidence>
<dbReference type="GO" id="GO:0008270">
    <property type="term" value="F:zinc ion binding"/>
    <property type="evidence" value="ECO:0007669"/>
    <property type="project" value="UniProtKB-KW"/>
</dbReference>
<dbReference type="PROSITE" id="PS00028">
    <property type="entry name" value="ZINC_FINGER_C2H2_1"/>
    <property type="match status" value="4"/>
</dbReference>
<keyword evidence="8" id="KW-0238">DNA-binding</keyword>
<evidence type="ECO:0000256" key="5">
    <source>
        <dbReference type="ARBA" id="ARBA00022771"/>
    </source>
</evidence>
<name>A0A7J8A361_MYOMY</name>
<feature type="domain" description="KRAB" evidence="13">
    <location>
        <begin position="8"/>
        <end position="79"/>
    </location>
</feature>
<evidence type="ECO:0000259" key="13">
    <source>
        <dbReference type="PROSITE" id="PS50805"/>
    </source>
</evidence>
<dbReference type="AlphaFoldDB" id="A0A7J8A361"/>
<evidence type="ECO:0000259" key="12">
    <source>
        <dbReference type="PROSITE" id="PS50157"/>
    </source>
</evidence>
<organism evidence="14 15">
    <name type="scientific">Myotis myotis</name>
    <name type="common">Greater mouse-eared bat</name>
    <name type="synonym">Vespertilio myotis</name>
    <dbReference type="NCBI Taxonomy" id="51298"/>
    <lineage>
        <taxon>Eukaryota</taxon>
        <taxon>Metazoa</taxon>
        <taxon>Chordata</taxon>
        <taxon>Craniata</taxon>
        <taxon>Vertebrata</taxon>
        <taxon>Euteleostomi</taxon>
        <taxon>Mammalia</taxon>
        <taxon>Eutheria</taxon>
        <taxon>Laurasiatheria</taxon>
        <taxon>Chiroptera</taxon>
        <taxon>Yangochiroptera</taxon>
        <taxon>Vespertilionidae</taxon>
        <taxon>Myotis</taxon>
    </lineage>
</organism>
<dbReference type="SUPFAM" id="SSF57667">
    <property type="entry name" value="beta-beta-alpha zinc fingers"/>
    <property type="match status" value="3"/>
</dbReference>
<dbReference type="FunFam" id="3.30.160.60:FF:000384">
    <property type="entry name" value="Zinc finger protein 550"/>
    <property type="match status" value="2"/>
</dbReference>
<evidence type="ECO:0000256" key="4">
    <source>
        <dbReference type="ARBA" id="ARBA00022737"/>
    </source>
</evidence>
<evidence type="ECO:0000256" key="2">
    <source>
        <dbReference type="ARBA" id="ARBA00006991"/>
    </source>
</evidence>
<dbReference type="Gene3D" id="6.10.140.140">
    <property type="match status" value="1"/>
</dbReference>
<dbReference type="VEuPathDB" id="HostDB:GeneID_118675880"/>
<dbReference type="Pfam" id="PF01352">
    <property type="entry name" value="KRAB"/>
    <property type="match status" value="1"/>
</dbReference>
<keyword evidence="5 11" id="KW-0863">Zinc-finger</keyword>
<dbReference type="PANTHER" id="PTHR24381:SF390">
    <property type="entry name" value="ZINC FINGER PROTEIN 37 HOMOLOG"/>
    <property type="match status" value="1"/>
</dbReference>
<dbReference type="CDD" id="cd07765">
    <property type="entry name" value="KRAB_A-box"/>
    <property type="match status" value="1"/>
</dbReference>
<keyword evidence="7" id="KW-0805">Transcription regulation</keyword>
<feature type="domain" description="C2H2-type" evidence="12">
    <location>
        <begin position="194"/>
        <end position="221"/>
    </location>
</feature>
<reference evidence="14 15" key="1">
    <citation type="journal article" date="2020" name="Nature">
        <title>Six reference-quality genomes reveal evolution of bat adaptations.</title>
        <authorList>
            <person name="Jebb D."/>
            <person name="Huang Z."/>
            <person name="Pippel M."/>
            <person name="Hughes G.M."/>
            <person name="Lavrichenko K."/>
            <person name="Devanna P."/>
            <person name="Winkler S."/>
            <person name="Jermiin L.S."/>
            <person name="Skirmuntt E.C."/>
            <person name="Katzourakis A."/>
            <person name="Burkitt-Gray L."/>
            <person name="Ray D.A."/>
            <person name="Sullivan K.A.M."/>
            <person name="Roscito J.G."/>
            <person name="Kirilenko B.M."/>
            <person name="Davalos L.M."/>
            <person name="Corthals A.P."/>
            <person name="Power M.L."/>
            <person name="Jones G."/>
            <person name="Ransome R.D."/>
            <person name="Dechmann D.K.N."/>
            <person name="Locatelli A.G."/>
            <person name="Puechmaille S.J."/>
            <person name="Fedrigo O."/>
            <person name="Jarvis E.D."/>
            <person name="Hiller M."/>
            <person name="Vernes S.C."/>
            <person name="Myers E.W."/>
            <person name="Teeling E.C."/>
        </authorList>
    </citation>
    <scope>NUCLEOTIDE SEQUENCE [LARGE SCALE GENOMIC DNA]</scope>
    <source>
        <strain evidence="14">MMyoMyo1</strain>
        <tissue evidence="14">Flight muscle</tissue>
    </source>
</reference>
<dbReference type="FunFam" id="3.30.160.60:FF:003729">
    <property type="match status" value="1"/>
</dbReference>